<dbReference type="PANTHER" id="PTHR37846:SF1">
    <property type="entry name" value="DEACETYLASE-LIKE PROTEIN"/>
    <property type="match status" value="1"/>
</dbReference>
<dbReference type="AlphaFoldDB" id="A0A371DKP3"/>
<name>A0A371DKP3_9APHY</name>
<dbReference type="OrthoDB" id="5597489at2759"/>
<feature type="transmembrane region" description="Helical" evidence="2">
    <location>
        <begin position="187"/>
        <end position="212"/>
    </location>
</feature>
<dbReference type="InterPro" id="IPR056136">
    <property type="entry name" value="DUF7719"/>
</dbReference>
<feature type="domain" description="DUF7719" evidence="3">
    <location>
        <begin position="150"/>
        <end position="216"/>
    </location>
</feature>
<dbReference type="PANTHER" id="PTHR37846">
    <property type="entry name" value="YALI0B21296P"/>
    <property type="match status" value="1"/>
</dbReference>
<keyword evidence="2" id="KW-0812">Transmembrane</keyword>
<evidence type="ECO:0000256" key="2">
    <source>
        <dbReference type="SAM" id="Phobius"/>
    </source>
</evidence>
<keyword evidence="5" id="KW-1185">Reference proteome</keyword>
<feature type="transmembrane region" description="Helical" evidence="2">
    <location>
        <begin position="71"/>
        <end position="88"/>
    </location>
</feature>
<evidence type="ECO:0000259" key="3">
    <source>
        <dbReference type="Pfam" id="PF24841"/>
    </source>
</evidence>
<evidence type="ECO:0000313" key="4">
    <source>
        <dbReference type="EMBL" id="RDX53101.1"/>
    </source>
</evidence>
<evidence type="ECO:0000256" key="1">
    <source>
        <dbReference type="SAM" id="MobiDB-lite"/>
    </source>
</evidence>
<protein>
    <recommendedName>
        <fullName evidence="3">DUF7719 domain-containing protein</fullName>
    </recommendedName>
</protein>
<keyword evidence="2" id="KW-0472">Membrane</keyword>
<dbReference type="Pfam" id="PF24841">
    <property type="entry name" value="DUF7719"/>
    <property type="match status" value="1"/>
</dbReference>
<feature type="transmembrane region" description="Helical" evidence="2">
    <location>
        <begin position="147"/>
        <end position="166"/>
    </location>
</feature>
<proteinExistence type="predicted"/>
<feature type="region of interest" description="Disordered" evidence="1">
    <location>
        <begin position="38"/>
        <end position="60"/>
    </location>
</feature>
<keyword evidence="2" id="KW-1133">Transmembrane helix</keyword>
<organism evidence="4 5">
    <name type="scientific">Lentinus brumalis</name>
    <dbReference type="NCBI Taxonomy" id="2498619"/>
    <lineage>
        <taxon>Eukaryota</taxon>
        <taxon>Fungi</taxon>
        <taxon>Dikarya</taxon>
        <taxon>Basidiomycota</taxon>
        <taxon>Agaricomycotina</taxon>
        <taxon>Agaricomycetes</taxon>
        <taxon>Polyporales</taxon>
        <taxon>Polyporaceae</taxon>
        <taxon>Lentinus</taxon>
    </lineage>
</organism>
<dbReference type="EMBL" id="KZ857388">
    <property type="protein sequence ID" value="RDX53101.1"/>
    <property type="molecule type" value="Genomic_DNA"/>
</dbReference>
<evidence type="ECO:0000313" key="5">
    <source>
        <dbReference type="Proteomes" id="UP000256964"/>
    </source>
</evidence>
<feature type="transmembrane region" description="Helical" evidence="2">
    <location>
        <begin position="109"/>
        <end position="127"/>
    </location>
</feature>
<dbReference type="STRING" id="139420.A0A371DKP3"/>
<accession>A0A371DKP3</accession>
<dbReference type="Proteomes" id="UP000256964">
    <property type="component" value="Unassembled WGS sequence"/>
</dbReference>
<reference evidence="4 5" key="1">
    <citation type="journal article" date="2018" name="Biotechnol. Biofuels">
        <title>Integrative visual omics of the white-rot fungus Polyporus brumalis exposes the biotechnological potential of its oxidative enzymes for delignifying raw plant biomass.</title>
        <authorList>
            <person name="Miyauchi S."/>
            <person name="Rancon A."/>
            <person name="Drula E."/>
            <person name="Hage H."/>
            <person name="Chaduli D."/>
            <person name="Favel A."/>
            <person name="Grisel S."/>
            <person name="Henrissat B."/>
            <person name="Herpoel-Gimbert I."/>
            <person name="Ruiz-Duenas F.J."/>
            <person name="Chevret D."/>
            <person name="Hainaut M."/>
            <person name="Lin J."/>
            <person name="Wang M."/>
            <person name="Pangilinan J."/>
            <person name="Lipzen A."/>
            <person name="Lesage-Meessen L."/>
            <person name="Navarro D."/>
            <person name="Riley R."/>
            <person name="Grigoriev I.V."/>
            <person name="Zhou S."/>
            <person name="Raouche S."/>
            <person name="Rosso M.N."/>
        </authorList>
    </citation>
    <scope>NUCLEOTIDE SEQUENCE [LARGE SCALE GENOMIC DNA]</scope>
    <source>
        <strain evidence="4 5">BRFM 1820</strain>
    </source>
</reference>
<gene>
    <name evidence="4" type="ORF">OH76DRAFT_1462474</name>
</gene>
<sequence length="219" mass="24732">MARNRKNVSSAKKQDTIDIPEDEQWRIINESGILKQIPREWNPSRPADQGQEVTQGAEGEEEGLSPFAEEVFSAAMLAIPMSFMLLMMEILVHYQYGRRPEMSELMDRMLPGVPIISIFVFYSESISSYMPCLAQSCLLANRYKFDIRVQTALFLLASIGGSRLVWLINRGNWLKVIQQSPPLATAWIFAVVELNLLPAFLSLVAVTGYSWYAGLKLVP</sequence>